<dbReference type="SUPFAM" id="SSF109604">
    <property type="entry name" value="HD-domain/PDEase-like"/>
    <property type="match status" value="1"/>
</dbReference>
<dbReference type="Pfam" id="PF01966">
    <property type="entry name" value="HD"/>
    <property type="match status" value="1"/>
</dbReference>
<dbReference type="InterPro" id="IPR052722">
    <property type="entry name" value="PgpH_phosphodiesterase"/>
</dbReference>
<dbReference type="EMBL" id="JAUBDH010000002">
    <property type="protein sequence ID" value="MDW0108981.1"/>
    <property type="molecule type" value="Genomic_DNA"/>
</dbReference>
<evidence type="ECO:0000313" key="5">
    <source>
        <dbReference type="Proteomes" id="UP001280629"/>
    </source>
</evidence>
<sequence>MLKPLIQLIKSLKFHVTAWLVIGLSAILLFFFVYDDVKQETYELSPFQISPSTIRSLKTVEDSEKTEEERARVAEEQPAVYQFNEEIASNRQSIATSFFDYLLEVKENSLDSEEKVSEDSLKAAIREMNLKLKELKEKEPDFYLSQPVLTGLLTEKETVLIEMRNELNQILSEELSQPIKAKDLSVVQYEAERKIRTSISIPDGQVQTMIQLVRPLIEPTETINEELTDQRLKQAKESIEPTRILQGQVIVREGQVIDKEIYRQLEVTGLLTNQTSAKPIVALICLILLLSGLVYIHFMSRKEDKTVLKKALLIFYSVFFLVIVMMKLTGVLEREFDVQVSFLFPAALAPLLIKLLTNERLAILSVVILSAISGLMLQEGVTSIMQMEIVLYFLLSGVTALLVLGESGRRLTIMRTSLAVAVANLLYVAFYLLMTQSSYTLSELMFYAIAAVSSAILSAALTIGLLPFFESVFGVVSDMRLIELSNPNHPLLKKVLTETPGTYHHSVMVANLADAACEAIGANGLLARVGSYYHDIGKTVRPLYFIENQHGVNLHDQLTPEESRDIIIAHAADGANILAAKKMPAQIVDIARQHHGTSFLKFFYSKAKEQNDEVKEDDFRYFGPKPQTKEIAVISIADSCEAAVRSMKEPTPEKISGLVKSIVKDKLNDGQFDECDLSMKEIRIVEQVICETLNGIFHSRIEYPK</sequence>
<feature type="transmembrane region" description="Helical" evidence="2">
    <location>
        <begin position="384"/>
        <end position="404"/>
    </location>
</feature>
<feature type="transmembrane region" description="Helical" evidence="2">
    <location>
        <begin position="12"/>
        <end position="34"/>
    </location>
</feature>
<dbReference type="CDD" id="cd00077">
    <property type="entry name" value="HDc"/>
    <property type="match status" value="1"/>
</dbReference>
<reference evidence="4 5" key="1">
    <citation type="submission" date="2023-06" db="EMBL/GenBank/DDBJ databases">
        <title>Sporosarcina sp. nov., isolated from Korean traditional fermented seafood 'Jeotgal'.</title>
        <authorList>
            <person name="Yang A.-I."/>
            <person name="Shin N.-R."/>
        </authorList>
    </citation>
    <scope>NUCLEOTIDE SEQUENCE [LARGE SCALE GENOMIC DNA]</scope>
    <source>
        <strain evidence="4 5">KCTC3840</strain>
    </source>
</reference>
<keyword evidence="5" id="KW-1185">Reference proteome</keyword>
<dbReference type="NCBIfam" id="TIGR00277">
    <property type="entry name" value="HDIG"/>
    <property type="match status" value="1"/>
</dbReference>
<accession>A0ABU4FW92</accession>
<keyword evidence="2" id="KW-0472">Membrane</keyword>
<dbReference type="Gene3D" id="1.10.3210.10">
    <property type="entry name" value="Hypothetical protein af1432"/>
    <property type="match status" value="1"/>
</dbReference>
<feature type="transmembrane region" description="Helical" evidence="2">
    <location>
        <begin position="416"/>
        <end position="434"/>
    </location>
</feature>
<feature type="transmembrane region" description="Helical" evidence="2">
    <location>
        <begin position="361"/>
        <end position="378"/>
    </location>
</feature>
<comment type="caution">
    <text evidence="4">The sequence shown here is derived from an EMBL/GenBank/DDBJ whole genome shotgun (WGS) entry which is preliminary data.</text>
</comment>
<feature type="transmembrane region" description="Helical" evidence="2">
    <location>
        <begin position="311"/>
        <end position="332"/>
    </location>
</feature>
<feature type="domain" description="HD/PDEase" evidence="3">
    <location>
        <begin position="498"/>
        <end position="652"/>
    </location>
</feature>
<dbReference type="Proteomes" id="UP001280629">
    <property type="component" value="Unassembled WGS sequence"/>
</dbReference>
<dbReference type="InterPro" id="IPR011624">
    <property type="entry name" value="Metal-dep_PHydrolase_7TM_extra"/>
</dbReference>
<dbReference type="Pfam" id="PF07697">
    <property type="entry name" value="7TMR-HDED"/>
    <property type="match status" value="1"/>
</dbReference>
<dbReference type="Pfam" id="PF07698">
    <property type="entry name" value="7TM-7TMR_HD"/>
    <property type="match status" value="1"/>
</dbReference>
<dbReference type="InterPro" id="IPR003607">
    <property type="entry name" value="HD/PDEase_dom"/>
</dbReference>
<evidence type="ECO:0000256" key="1">
    <source>
        <dbReference type="SAM" id="Coils"/>
    </source>
</evidence>
<keyword evidence="1" id="KW-0175">Coiled coil</keyword>
<dbReference type="InterPro" id="IPR006675">
    <property type="entry name" value="HDIG_dom"/>
</dbReference>
<dbReference type="PANTHER" id="PTHR36442">
    <property type="entry name" value="CYCLIC-DI-AMP PHOSPHODIESTERASE PGPH"/>
    <property type="match status" value="1"/>
</dbReference>
<dbReference type="SMART" id="SM00471">
    <property type="entry name" value="HDc"/>
    <property type="match status" value="1"/>
</dbReference>
<organism evidence="4 5">
    <name type="scientific">Sporosarcina aquimarina</name>
    <dbReference type="NCBI Taxonomy" id="114975"/>
    <lineage>
        <taxon>Bacteria</taxon>
        <taxon>Bacillati</taxon>
        <taxon>Bacillota</taxon>
        <taxon>Bacilli</taxon>
        <taxon>Bacillales</taxon>
        <taxon>Caryophanaceae</taxon>
        <taxon>Sporosarcina</taxon>
    </lineage>
</organism>
<dbReference type="InterPro" id="IPR011621">
    <property type="entry name" value="Metal-dep_PHydrolase_7TM_intra"/>
</dbReference>
<evidence type="ECO:0000256" key="2">
    <source>
        <dbReference type="SAM" id="Phobius"/>
    </source>
</evidence>
<evidence type="ECO:0000259" key="3">
    <source>
        <dbReference type="SMART" id="SM00471"/>
    </source>
</evidence>
<feature type="transmembrane region" description="Helical" evidence="2">
    <location>
        <begin position="446"/>
        <end position="469"/>
    </location>
</feature>
<feature type="transmembrane region" description="Helical" evidence="2">
    <location>
        <begin position="280"/>
        <end position="299"/>
    </location>
</feature>
<feature type="transmembrane region" description="Helical" evidence="2">
    <location>
        <begin position="338"/>
        <end position="356"/>
    </location>
</feature>
<protein>
    <submittedName>
        <fullName evidence="4">HDIG domain-containing protein</fullName>
    </submittedName>
</protein>
<proteinExistence type="predicted"/>
<gene>
    <name evidence="4" type="ORF">QT716_02835</name>
</gene>
<keyword evidence="2" id="KW-1133">Transmembrane helix</keyword>
<feature type="coiled-coil region" evidence="1">
    <location>
        <begin position="118"/>
        <end position="173"/>
    </location>
</feature>
<keyword evidence="2" id="KW-0812">Transmembrane</keyword>
<dbReference type="InterPro" id="IPR006674">
    <property type="entry name" value="HD_domain"/>
</dbReference>
<dbReference type="RefSeq" id="WP_317934335.1">
    <property type="nucleotide sequence ID" value="NZ_JAUBDH010000002.1"/>
</dbReference>
<evidence type="ECO:0000313" key="4">
    <source>
        <dbReference type="EMBL" id="MDW0108981.1"/>
    </source>
</evidence>
<dbReference type="PANTHER" id="PTHR36442:SF1">
    <property type="entry name" value="CYCLIC-DI-AMP PHOSPHODIESTERASE PGPH"/>
    <property type="match status" value="1"/>
</dbReference>
<name>A0ABU4FW92_9BACL</name>